<dbReference type="SUPFAM" id="SSF52540">
    <property type="entry name" value="P-loop containing nucleoside triphosphate hydrolases"/>
    <property type="match status" value="2"/>
</dbReference>
<evidence type="ECO:0000256" key="7">
    <source>
        <dbReference type="ARBA" id="ARBA00022967"/>
    </source>
</evidence>
<dbReference type="InterPro" id="IPR027417">
    <property type="entry name" value="P-loop_NTPase"/>
</dbReference>
<keyword evidence="6 10" id="KW-0067">ATP-binding</keyword>
<proteinExistence type="predicted"/>
<feature type="domain" description="ABC transporter" evidence="9">
    <location>
        <begin position="6"/>
        <end position="243"/>
    </location>
</feature>
<dbReference type="PANTHER" id="PTHR43790:SF1">
    <property type="entry name" value="XYLOSE IMPORT ATP-BINDING PROTEIN XYLG"/>
    <property type="match status" value="1"/>
</dbReference>
<dbReference type="PROSITE" id="PS50893">
    <property type="entry name" value="ABC_TRANSPORTER_2"/>
    <property type="match status" value="2"/>
</dbReference>
<dbReference type="CDD" id="cd03215">
    <property type="entry name" value="ABC_Carb_Monos_II"/>
    <property type="match status" value="1"/>
</dbReference>
<dbReference type="InterPro" id="IPR017871">
    <property type="entry name" value="ABC_transporter-like_CS"/>
</dbReference>
<evidence type="ECO:0000256" key="2">
    <source>
        <dbReference type="ARBA" id="ARBA00022475"/>
    </source>
</evidence>
<keyword evidence="2" id="KW-1003">Cell membrane</keyword>
<evidence type="ECO:0000256" key="6">
    <source>
        <dbReference type="ARBA" id="ARBA00022840"/>
    </source>
</evidence>
<organism evidence="10">
    <name type="scientific">Mesotoga infera</name>
    <dbReference type="NCBI Taxonomy" id="1236046"/>
    <lineage>
        <taxon>Bacteria</taxon>
        <taxon>Thermotogati</taxon>
        <taxon>Thermotogota</taxon>
        <taxon>Thermotogae</taxon>
        <taxon>Kosmotogales</taxon>
        <taxon>Kosmotogaceae</taxon>
        <taxon>Mesotoga</taxon>
    </lineage>
</organism>
<name>A0A7C1CX14_9BACT</name>
<dbReference type="InterPro" id="IPR003593">
    <property type="entry name" value="AAA+_ATPase"/>
</dbReference>
<keyword evidence="3" id="KW-0762">Sugar transport</keyword>
<comment type="caution">
    <text evidence="10">The sequence shown here is derived from an EMBL/GenBank/DDBJ whole genome shotgun (WGS) entry which is preliminary data.</text>
</comment>
<dbReference type="PROSITE" id="PS00211">
    <property type="entry name" value="ABC_TRANSPORTER_1"/>
    <property type="match status" value="1"/>
</dbReference>
<dbReference type="PANTHER" id="PTHR43790">
    <property type="entry name" value="CARBOHYDRATE TRANSPORT ATP-BINDING PROTEIN MG119-RELATED"/>
    <property type="match status" value="1"/>
</dbReference>
<keyword evidence="5" id="KW-0547">Nucleotide-binding</keyword>
<protein>
    <submittedName>
        <fullName evidence="10">Sugar ABC transporter ATP-binding protein</fullName>
    </submittedName>
</protein>
<evidence type="ECO:0000256" key="1">
    <source>
        <dbReference type="ARBA" id="ARBA00022448"/>
    </source>
</evidence>
<evidence type="ECO:0000256" key="4">
    <source>
        <dbReference type="ARBA" id="ARBA00022737"/>
    </source>
</evidence>
<gene>
    <name evidence="10" type="ORF">ENN47_10650</name>
</gene>
<dbReference type="Pfam" id="PF00005">
    <property type="entry name" value="ABC_tran"/>
    <property type="match status" value="2"/>
</dbReference>
<evidence type="ECO:0000256" key="3">
    <source>
        <dbReference type="ARBA" id="ARBA00022597"/>
    </source>
</evidence>
<dbReference type="InterPro" id="IPR050107">
    <property type="entry name" value="ABC_carbohydrate_import_ATPase"/>
</dbReference>
<keyword evidence="4" id="KW-0677">Repeat</keyword>
<dbReference type="InterPro" id="IPR003439">
    <property type="entry name" value="ABC_transporter-like_ATP-bd"/>
</dbReference>
<dbReference type="AlphaFoldDB" id="A0A7C1CX14"/>
<evidence type="ECO:0000259" key="9">
    <source>
        <dbReference type="PROSITE" id="PS50893"/>
    </source>
</evidence>
<dbReference type="SMART" id="SM00382">
    <property type="entry name" value="AAA"/>
    <property type="match status" value="2"/>
</dbReference>
<sequence length="496" mass="55251">MAEKLLEMKNISKRFGGVLALDSVDFEIEKGEVHCLVGENGSGKSTLIKIISGIHTPDPGGEIYVDGRRISHQKSSNSVREGIQVIYQDLSLFPNLTVAENIAISSRVEAGSRLMKWKETEEEALKTMGKIGVSLDPRREVSELSIAERQVVAICRAINAKARLVIMDEPTASLSKKEVKSLIRVINELQNREISTIFVSHKLDEIMEVAQRVTVLRDGKKVGAFDATELTRQRLSFLMTGKEFQYSKLTPYFGEEVVLEVRNLSRRNNYKEIDLKVHKGEIVSITGLMGSGRTEFVLSLFGMNPPDVGEIFVEGKRINPGSAMAAMRAGIAYVPEDRLQNGLVMEQPVSKNIVLTVLKRILSRIRLLSKVKERKEVRRWVDELSIKIPSADSPVNTLSGGNQQRVVIAKWLAINPKVLILDSPTVGIDVAAKDSIYKIIRELAAEGISIIMITDEAEEAIYHSNTTYIMSAGRIIGKYNSSELTERELYEKINGQ</sequence>
<dbReference type="GO" id="GO:0005524">
    <property type="term" value="F:ATP binding"/>
    <property type="evidence" value="ECO:0007669"/>
    <property type="project" value="UniProtKB-KW"/>
</dbReference>
<dbReference type="GO" id="GO:0016887">
    <property type="term" value="F:ATP hydrolysis activity"/>
    <property type="evidence" value="ECO:0007669"/>
    <property type="project" value="InterPro"/>
</dbReference>
<dbReference type="EMBL" id="DSBT01000326">
    <property type="protein sequence ID" value="HDP78616.1"/>
    <property type="molecule type" value="Genomic_DNA"/>
</dbReference>
<reference evidence="10" key="1">
    <citation type="journal article" date="2020" name="mSystems">
        <title>Genome- and Community-Level Interaction Insights into Carbon Utilization and Element Cycling Functions of Hydrothermarchaeota in Hydrothermal Sediment.</title>
        <authorList>
            <person name="Zhou Z."/>
            <person name="Liu Y."/>
            <person name="Xu W."/>
            <person name="Pan J."/>
            <person name="Luo Z.H."/>
            <person name="Li M."/>
        </authorList>
    </citation>
    <scope>NUCLEOTIDE SEQUENCE [LARGE SCALE GENOMIC DNA]</scope>
    <source>
        <strain evidence="10">SpSt-1179</strain>
    </source>
</reference>
<dbReference type="Proteomes" id="UP000886198">
    <property type="component" value="Unassembled WGS sequence"/>
</dbReference>
<evidence type="ECO:0000313" key="10">
    <source>
        <dbReference type="EMBL" id="HDP78616.1"/>
    </source>
</evidence>
<evidence type="ECO:0000256" key="8">
    <source>
        <dbReference type="ARBA" id="ARBA00023136"/>
    </source>
</evidence>
<accession>A0A7C1CX14</accession>
<feature type="domain" description="ABC transporter" evidence="9">
    <location>
        <begin position="244"/>
        <end position="496"/>
    </location>
</feature>
<dbReference type="Gene3D" id="3.40.50.300">
    <property type="entry name" value="P-loop containing nucleotide triphosphate hydrolases"/>
    <property type="match status" value="2"/>
</dbReference>
<keyword evidence="8" id="KW-0472">Membrane</keyword>
<keyword evidence="1" id="KW-0813">Transport</keyword>
<evidence type="ECO:0000256" key="5">
    <source>
        <dbReference type="ARBA" id="ARBA00022741"/>
    </source>
</evidence>
<keyword evidence="7" id="KW-1278">Translocase</keyword>
<dbReference type="CDD" id="cd03216">
    <property type="entry name" value="ABC_Carb_Monos_I"/>
    <property type="match status" value="1"/>
</dbReference>